<protein>
    <submittedName>
        <fullName evidence="1">Uncharacterized protein</fullName>
    </submittedName>
</protein>
<keyword evidence="2" id="KW-1185">Reference proteome</keyword>
<name>A0A8J2PJH0_9HEXA</name>
<evidence type="ECO:0000313" key="1">
    <source>
        <dbReference type="EMBL" id="CAG7824759.1"/>
    </source>
</evidence>
<comment type="caution">
    <text evidence="1">The sequence shown here is derived from an EMBL/GenBank/DDBJ whole genome shotgun (WGS) entry which is preliminary data.</text>
</comment>
<gene>
    <name evidence="1" type="ORF">AFUS01_LOCUS34901</name>
</gene>
<dbReference type="AlphaFoldDB" id="A0A8J2PJH0"/>
<accession>A0A8J2PJH0</accession>
<organism evidence="1 2">
    <name type="scientific">Allacma fusca</name>
    <dbReference type="NCBI Taxonomy" id="39272"/>
    <lineage>
        <taxon>Eukaryota</taxon>
        <taxon>Metazoa</taxon>
        <taxon>Ecdysozoa</taxon>
        <taxon>Arthropoda</taxon>
        <taxon>Hexapoda</taxon>
        <taxon>Collembola</taxon>
        <taxon>Symphypleona</taxon>
        <taxon>Sminthuridae</taxon>
        <taxon>Allacma</taxon>
    </lineage>
</organism>
<reference evidence="1" key="1">
    <citation type="submission" date="2021-06" db="EMBL/GenBank/DDBJ databases">
        <authorList>
            <person name="Hodson N. C."/>
            <person name="Mongue J. A."/>
            <person name="Jaron S. K."/>
        </authorList>
    </citation>
    <scope>NUCLEOTIDE SEQUENCE</scope>
</reference>
<feature type="non-terminal residue" evidence="1">
    <location>
        <position position="1"/>
    </location>
</feature>
<proteinExistence type="predicted"/>
<evidence type="ECO:0000313" key="2">
    <source>
        <dbReference type="Proteomes" id="UP000708208"/>
    </source>
</evidence>
<dbReference type="Proteomes" id="UP000708208">
    <property type="component" value="Unassembled WGS sequence"/>
</dbReference>
<sequence>AASTSPSTGGPITLAINASGGGDWSYKELQPTLSLHTLPD</sequence>
<dbReference type="EMBL" id="CAJVCH010533877">
    <property type="protein sequence ID" value="CAG7824759.1"/>
    <property type="molecule type" value="Genomic_DNA"/>
</dbReference>